<evidence type="ECO:0000313" key="8">
    <source>
        <dbReference type="Proteomes" id="UP000323505"/>
    </source>
</evidence>
<accession>A0A5D3FQX8</accession>
<dbReference type="PROSITE" id="PS00211">
    <property type="entry name" value="ABC_TRANSPORTER_1"/>
    <property type="match status" value="1"/>
</dbReference>
<keyword evidence="3" id="KW-0547">Nucleotide-binding</keyword>
<protein>
    <submittedName>
        <fullName evidence="7">ATP-binding cassette domain-containing protein</fullName>
    </submittedName>
</protein>
<dbReference type="InterPro" id="IPR017871">
    <property type="entry name" value="ABC_transporter-like_CS"/>
</dbReference>
<dbReference type="PANTHER" id="PTHR43776:SF7">
    <property type="entry name" value="D,D-DIPEPTIDE TRANSPORT ATP-BINDING PROTEIN DDPF-RELATED"/>
    <property type="match status" value="1"/>
</dbReference>
<evidence type="ECO:0000259" key="6">
    <source>
        <dbReference type="PROSITE" id="PS50893"/>
    </source>
</evidence>
<organism evidence="7 8">
    <name type="scientific">Actinomadura decatromicini</name>
    <dbReference type="NCBI Taxonomy" id="2604572"/>
    <lineage>
        <taxon>Bacteria</taxon>
        <taxon>Bacillati</taxon>
        <taxon>Actinomycetota</taxon>
        <taxon>Actinomycetes</taxon>
        <taxon>Streptosporangiales</taxon>
        <taxon>Thermomonosporaceae</taxon>
        <taxon>Actinomadura</taxon>
    </lineage>
</organism>
<dbReference type="Pfam" id="PF00005">
    <property type="entry name" value="ABC_tran"/>
    <property type="match status" value="1"/>
</dbReference>
<dbReference type="PROSITE" id="PS50893">
    <property type="entry name" value="ABC_TRANSPORTER_2"/>
    <property type="match status" value="1"/>
</dbReference>
<dbReference type="EMBL" id="VSRQ01000002">
    <property type="protein sequence ID" value="TYK51187.1"/>
    <property type="molecule type" value="Genomic_DNA"/>
</dbReference>
<dbReference type="Proteomes" id="UP000323505">
    <property type="component" value="Unassembled WGS sequence"/>
</dbReference>
<gene>
    <name evidence="7" type="ORF">FXF68_12245</name>
</gene>
<dbReference type="CDD" id="cd03257">
    <property type="entry name" value="ABC_NikE_OppD_transporters"/>
    <property type="match status" value="1"/>
</dbReference>
<dbReference type="PANTHER" id="PTHR43776">
    <property type="entry name" value="TRANSPORT ATP-BINDING PROTEIN"/>
    <property type="match status" value="1"/>
</dbReference>
<evidence type="ECO:0000256" key="3">
    <source>
        <dbReference type="ARBA" id="ARBA00022741"/>
    </source>
</evidence>
<evidence type="ECO:0000256" key="1">
    <source>
        <dbReference type="ARBA" id="ARBA00005417"/>
    </source>
</evidence>
<keyword evidence="4 7" id="KW-0067">ATP-binding</keyword>
<name>A0A5D3FQX8_9ACTN</name>
<comment type="caution">
    <text evidence="7">The sequence shown here is derived from an EMBL/GenBank/DDBJ whole genome shotgun (WGS) entry which is preliminary data.</text>
</comment>
<keyword evidence="8" id="KW-1185">Reference proteome</keyword>
<dbReference type="FunFam" id="3.40.50.300:FF:000016">
    <property type="entry name" value="Oligopeptide ABC transporter ATP-binding component"/>
    <property type="match status" value="1"/>
</dbReference>
<dbReference type="InterPro" id="IPR050319">
    <property type="entry name" value="ABC_transp_ATP-bind"/>
</dbReference>
<dbReference type="InterPro" id="IPR003439">
    <property type="entry name" value="ABC_transporter-like_ATP-bd"/>
</dbReference>
<reference evidence="7 8" key="1">
    <citation type="submission" date="2019-08" db="EMBL/GenBank/DDBJ databases">
        <title>Actinomadura sp. nov. CYP1-5 isolated from mountain soil.</title>
        <authorList>
            <person name="Songsumanus A."/>
            <person name="Kuncharoen N."/>
            <person name="Kudo T."/>
            <person name="Yuki M."/>
            <person name="Igarashi Y."/>
            <person name="Tanasupawat S."/>
        </authorList>
    </citation>
    <scope>NUCLEOTIDE SEQUENCE [LARGE SCALE GENOMIC DNA]</scope>
    <source>
        <strain evidence="7 8">CYP1-5</strain>
    </source>
</reference>
<dbReference type="GO" id="GO:0015833">
    <property type="term" value="P:peptide transport"/>
    <property type="evidence" value="ECO:0007669"/>
    <property type="project" value="InterPro"/>
</dbReference>
<dbReference type="RefSeq" id="WP_148759012.1">
    <property type="nucleotide sequence ID" value="NZ_VSRQ01000002.1"/>
</dbReference>
<dbReference type="AlphaFoldDB" id="A0A5D3FQX8"/>
<dbReference type="Pfam" id="PF08352">
    <property type="entry name" value="oligo_HPY"/>
    <property type="match status" value="1"/>
</dbReference>
<feature type="domain" description="ABC transporter" evidence="6">
    <location>
        <begin position="28"/>
        <end position="270"/>
    </location>
</feature>
<dbReference type="GO" id="GO:0016887">
    <property type="term" value="F:ATP hydrolysis activity"/>
    <property type="evidence" value="ECO:0007669"/>
    <property type="project" value="InterPro"/>
</dbReference>
<dbReference type="SUPFAM" id="SSF52540">
    <property type="entry name" value="P-loop containing nucleoside triphosphate hydrolases"/>
    <property type="match status" value="1"/>
</dbReference>
<evidence type="ECO:0000256" key="2">
    <source>
        <dbReference type="ARBA" id="ARBA00022448"/>
    </source>
</evidence>
<dbReference type="NCBIfam" id="TIGR01727">
    <property type="entry name" value="oligo_HPY"/>
    <property type="match status" value="1"/>
</dbReference>
<dbReference type="InterPro" id="IPR003593">
    <property type="entry name" value="AAA+_ATPase"/>
</dbReference>
<evidence type="ECO:0000256" key="5">
    <source>
        <dbReference type="SAM" id="MobiDB-lite"/>
    </source>
</evidence>
<keyword evidence="2" id="KW-0813">Transport</keyword>
<dbReference type="Gene3D" id="3.40.50.300">
    <property type="entry name" value="P-loop containing nucleotide triphosphate hydrolases"/>
    <property type="match status" value="1"/>
</dbReference>
<evidence type="ECO:0000256" key="4">
    <source>
        <dbReference type="ARBA" id="ARBA00022840"/>
    </source>
</evidence>
<evidence type="ECO:0000313" key="7">
    <source>
        <dbReference type="EMBL" id="TYK51187.1"/>
    </source>
</evidence>
<dbReference type="InterPro" id="IPR013563">
    <property type="entry name" value="Oligopep_ABC_C"/>
</dbReference>
<dbReference type="GO" id="GO:0055085">
    <property type="term" value="P:transmembrane transport"/>
    <property type="evidence" value="ECO:0007669"/>
    <property type="project" value="UniProtKB-ARBA"/>
</dbReference>
<dbReference type="GO" id="GO:0005524">
    <property type="term" value="F:ATP binding"/>
    <property type="evidence" value="ECO:0007669"/>
    <property type="project" value="UniProtKB-KW"/>
</dbReference>
<sequence length="339" mass="36450">MTAAKRGSSGLPPEGLGVVPQKGDPALLSLEGLTKTFHTRRGSVRAVDGLDLEVRSGETLGLVGESGCGKSTTGRMLVRLLDPTSGRITFDGTDITALPQRRMRPLRSELQIVFQDPYSSLNPRQTVASIVGAPLRVRGVPAAEAHARVREMLGLVGLDAEHAGRYPHEFSGGQAQRIGIARALVTRPRLVVADEPVSALDVSIQAQIVNLLSGLRRELDLALVLIAHDLAVVRHVCARVAVMYLGRIVEIGDRDAIYDAPAHPYTRALLSAIPLPDPVAERARERIVLRGDPPSPAAPPSGCPFHPRCHKAESRCRVERPVLSRVAGREVACHFPDTS</sequence>
<proteinExistence type="inferred from homology"/>
<feature type="region of interest" description="Disordered" evidence="5">
    <location>
        <begin position="1"/>
        <end position="20"/>
    </location>
</feature>
<dbReference type="SMART" id="SM00382">
    <property type="entry name" value="AAA"/>
    <property type="match status" value="1"/>
</dbReference>
<dbReference type="InterPro" id="IPR027417">
    <property type="entry name" value="P-loop_NTPase"/>
</dbReference>
<comment type="similarity">
    <text evidence="1">Belongs to the ABC transporter superfamily.</text>
</comment>